<evidence type="ECO:0000256" key="6">
    <source>
        <dbReference type="SAM" id="Phobius"/>
    </source>
</evidence>
<sequence>MIEDKSRLYPQAQEQNAGSALKAFTYTMAAVELYHYHPSFILALVALVEAAGYACRAVSASESPTWSFVPYAIQTFASLLGPSLITTSIYMILSKIIIALDADIYSLVPVKVIPKVFIFGDLIALAAQFTGKITFSVLIVYSYGIGAGILINATSVSQQRTAQLIIIGGLAFQIYFFGFFTSVLHIVHSRIIDNPSRMSTNLTIPWKRWIIVLYIACGLVIARSVYRVIEYATGPLGILQATEIYFYIFDAGFIFLVTLLLNIFHPRQLATVSSDDLTDVETVIVTPSKSRPQYQPPRTPPKYLQPPPYLPSHANLRNRGPYYHYPQSPYRTQSYIQYPPPLHYYQQRRPPTLAHHRPRTNRTYKSFNTSLSSSSSFVSIYNPQTGQYEPFRR</sequence>
<feature type="transmembrane region" description="Helical" evidence="6">
    <location>
        <begin position="76"/>
        <end position="98"/>
    </location>
</feature>
<feature type="transmembrane region" description="Helical" evidence="6">
    <location>
        <begin position="133"/>
        <end position="153"/>
    </location>
</feature>
<evidence type="ECO:0000256" key="2">
    <source>
        <dbReference type="ARBA" id="ARBA00022692"/>
    </source>
</evidence>
<evidence type="ECO:0000256" key="3">
    <source>
        <dbReference type="ARBA" id="ARBA00022989"/>
    </source>
</evidence>
<dbReference type="PANTHER" id="PTHR31465">
    <property type="entry name" value="PROTEIN RTA1-RELATED"/>
    <property type="match status" value="1"/>
</dbReference>
<organism evidence="7 8">
    <name type="scientific">Fusarium acutatum</name>
    <dbReference type="NCBI Taxonomy" id="78861"/>
    <lineage>
        <taxon>Eukaryota</taxon>
        <taxon>Fungi</taxon>
        <taxon>Dikarya</taxon>
        <taxon>Ascomycota</taxon>
        <taxon>Pezizomycotina</taxon>
        <taxon>Sordariomycetes</taxon>
        <taxon>Hypocreomycetidae</taxon>
        <taxon>Hypocreales</taxon>
        <taxon>Nectriaceae</taxon>
        <taxon>Fusarium</taxon>
        <taxon>Fusarium fujikuroi species complex</taxon>
    </lineage>
</organism>
<protein>
    <submittedName>
        <fullName evidence="7">RTM1</fullName>
    </submittedName>
</protein>
<accession>A0A8H4JSL8</accession>
<keyword evidence="3 6" id="KW-1133">Transmembrane helix</keyword>
<feature type="transmembrane region" description="Helical" evidence="6">
    <location>
        <begin position="244"/>
        <end position="264"/>
    </location>
</feature>
<dbReference type="OrthoDB" id="3358017at2759"/>
<dbReference type="AlphaFoldDB" id="A0A8H4JSL8"/>
<name>A0A8H4JSL8_9HYPO</name>
<dbReference type="InterPro" id="IPR007568">
    <property type="entry name" value="RTA1"/>
</dbReference>
<comment type="subcellular location">
    <subcellularLocation>
        <location evidence="1">Membrane</location>
        <topology evidence="1">Multi-pass membrane protein</topology>
    </subcellularLocation>
</comment>
<reference evidence="7 8" key="1">
    <citation type="submission" date="2020-01" db="EMBL/GenBank/DDBJ databases">
        <title>Identification and distribution of gene clusters putatively required for synthesis of sphingolipid metabolism inhibitors in phylogenetically diverse species of the filamentous fungus Fusarium.</title>
        <authorList>
            <person name="Kim H.-S."/>
            <person name="Busman M."/>
            <person name="Brown D.W."/>
            <person name="Divon H."/>
            <person name="Uhlig S."/>
            <person name="Proctor R.H."/>
        </authorList>
    </citation>
    <scope>NUCLEOTIDE SEQUENCE [LARGE SCALE GENOMIC DNA]</scope>
    <source>
        <strain evidence="7 8">NRRL 13308</strain>
    </source>
</reference>
<evidence type="ECO:0000256" key="1">
    <source>
        <dbReference type="ARBA" id="ARBA00004141"/>
    </source>
</evidence>
<feature type="compositionally biased region" description="Pro residues" evidence="5">
    <location>
        <begin position="294"/>
        <end position="308"/>
    </location>
</feature>
<dbReference type="PANTHER" id="PTHR31465:SF35">
    <property type="entry name" value="RTA1 DOMAIN PROTEIN-RELATED"/>
    <property type="match status" value="1"/>
</dbReference>
<feature type="region of interest" description="Disordered" evidence="5">
    <location>
        <begin position="288"/>
        <end position="308"/>
    </location>
</feature>
<feature type="transmembrane region" description="Helical" evidence="6">
    <location>
        <begin position="165"/>
        <end position="188"/>
    </location>
</feature>
<keyword evidence="2 6" id="KW-0812">Transmembrane</keyword>
<proteinExistence type="predicted"/>
<dbReference type="Pfam" id="PF04479">
    <property type="entry name" value="RTA1"/>
    <property type="match status" value="1"/>
</dbReference>
<evidence type="ECO:0000256" key="5">
    <source>
        <dbReference type="SAM" id="MobiDB-lite"/>
    </source>
</evidence>
<comment type="caution">
    <text evidence="7">The sequence shown here is derived from an EMBL/GenBank/DDBJ whole genome shotgun (WGS) entry which is preliminary data.</text>
</comment>
<evidence type="ECO:0000313" key="8">
    <source>
        <dbReference type="Proteomes" id="UP000536711"/>
    </source>
</evidence>
<dbReference type="GO" id="GO:0016020">
    <property type="term" value="C:membrane"/>
    <property type="evidence" value="ECO:0007669"/>
    <property type="project" value="UniProtKB-SubCell"/>
</dbReference>
<feature type="transmembrane region" description="Helical" evidence="6">
    <location>
        <begin position="36"/>
        <end position="55"/>
    </location>
</feature>
<feature type="transmembrane region" description="Helical" evidence="6">
    <location>
        <begin position="209"/>
        <end position="229"/>
    </location>
</feature>
<gene>
    <name evidence="7" type="ORF">FACUT_5517</name>
</gene>
<keyword evidence="8" id="KW-1185">Reference proteome</keyword>
<dbReference type="Proteomes" id="UP000536711">
    <property type="component" value="Unassembled WGS sequence"/>
</dbReference>
<dbReference type="EMBL" id="JAADJF010000127">
    <property type="protein sequence ID" value="KAF4437585.1"/>
    <property type="molecule type" value="Genomic_DNA"/>
</dbReference>
<keyword evidence="4 6" id="KW-0472">Membrane</keyword>
<evidence type="ECO:0000256" key="4">
    <source>
        <dbReference type="ARBA" id="ARBA00023136"/>
    </source>
</evidence>
<feature type="transmembrane region" description="Helical" evidence="6">
    <location>
        <begin position="104"/>
        <end position="126"/>
    </location>
</feature>
<evidence type="ECO:0000313" key="7">
    <source>
        <dbReference type="EMBL" id="KAF4437585.1"/>
    </source>
</evidence>